<keyword evidence="3" id="KW-0472">Membrane</keyword>
<keyword evidence="3" id="KW-0812">Transmembrane</keyword>
<feature type="region of interest" description="Disordered" evidence="2">
    <location>
        <begin position="1"/>
        <end position="21"/>
    </location>
</feature>
<evidence type="ECO:0000256" key="1">
    <source>
        <dbReference type="ARBA" id="ARBA00023098"/>
    </source>
</evidence>
<feature type="transmembrane region" description="Helical" evidence="3">
    <location>
        <begin position="1136"/>
        <end position="1158"/>
    </location>
</feature>
<dbReference type="OrthoDB" id="8728704at2"/>
<feature type="transmembrane region" description="Helical" evidence="3">
    <location>
        <begin position="1109"/>
        <end position="1130"/>
    </location>
</feature>
<dbReference type="Pfam" id="PF11856">
    <property type="entry name" value="DUF3376"/>
    <property type="match status" value="1"/>
</dbReference>
<feature type="domain" description="PNPLA" evidence="4">
    <location>
        <begin position="102"/>
        <end position="276"/>
    </location>
</feature>
<dbReference type="STRING" id="158898.SAMN04488548_1342831"/>
<feature type="transmembrane region" description="Helical" evidence="3">
    <location>
        <begin position="1218"/>
        <end position="1239"/>
    </location>
</feature>
<sequence length="1311" mass="140988">MTIDDRTTPARTRAAVQSPPVPTTTRKVLRVALAMRGGVSMAVWIGGAVAELDLLRRVSLGKERCACDRWPPRSSECDRSATPRQKRAHLYRRRLTAAGYTEVEFDILAGASAGGLNAVLFALTQSFGYSTDHIVSKTWRTDGDLWDLVREPGRGAVPSILMGDGRLLQVAEKAATEIAHGPTDKTRGAAGEWAAAESVTVELAATLLTEEEQPEIGNRASFTFARRPGGLASRYSTIPGNRDGEAAPSPGLELGRMALAARATSSFPGAFEPAAIHSVTGAPESIPEEPDRVSASAKTAPTKTAWWARIWEKLTRKTSTAVESEPPPVLNMADVFPFARGPGTPDRLGQPDAAFRVIDGGVFDNIPIDRALRAVQRASAASSSRRVLLYLDPQPPRKSLSRMEAHMKSDGKKGGGKPGSSNSSDTSDAGTGWLAVIRSAGALQKRVESADDEIDEIRCHNEGVLGSTSRQRELAATLKAVLEAGREVRDVPVKDYFLARAGADVDRLSELIVDPARSMSQPPHTSRPYPHVDRVTALELGQTVRTAYEQIATSADSATALVLSQGDVGAAIGGVRLLIAWVQNLQALEVCARKPEAIPLRTLKRGLYRCLTVLIEARRITVDDLLVSGAPGDRVDCRGILERIVGGIVNQSTLALSPDVDRAITPDGSAAVKEEDFYAYLAPANTGDDGRGVRLDASNRGLAKIWDALNGYRDRILEWSVPEPQPGPDAERWSGSIYPLLHTGLVVDEGNPVYGLVRRVGTAAIPGTTSTIGFLRITGDTRSGILDETLKREGREVEYEQLAEIRSTANAAQLQQWIRGDTDPADLPEDGLRDVVEETSTLARADTRLQGTGLARFAGFLSGNWRENDWHWGRLDASAGIVNMLAEIPEATDMPLDHTDPDLVATLQSEVMREPAGDKSQTSVGERLRETGGQTLANLPILYRFGLVSRVLPMVLRALWPSGTSSASVTGVLTRIGLVAVRPMLPIAALAVDAVRLVTALVLVVLASALLGTGRTVVGVQIAVIAVIAGLGAFLIYRASTALRRWRQVDDFFRDRGNPRGTEDDEAGRTTDAKAVGKETEKAGVGFADERCKLWSDTLAASRKPARRFIHLAMFAGVLALSVAVVWAVWSIVDGVPALGVESLVLSVALFAGLVWWCNRGAQTVRTKPLRPNGVRGTLICASVAGYAAVFVLTWFSVRDDGSSMMTDSAASEWLRRPGVAGIVAAATVLLLTLLSLWGWARWPHIIGWAAVWAVVAGVAQAGLESRWQSPLLDLLPVVVWAVGVGAVLQWVEPEELEEVLERSRFQQVRS</sequence>
<protein>
    <submittedName>
        <fullName evidence="6">Patatin-related protein</fullName>
    </submittedName>
</protein>
<keyword evidence="1" id="KW-0443">Lipid metabolism</keyword>
<feature type="transmembrane region" description="Helical" evidence="3">
    <location>
        <begin position="990"/>
        <end position="1011"/>
    </location>
</feature>
<dbReference type="SUPFAM" id="SSF52151">
    <property type="entry name" value="FabD/lysophospholipase-like"/>
    <property type="match status" value="1"/>
</dbReference>
<feature type="transmembrane region" description="Helical" evidence="3">
    <location>
        <begin position="1179"/>
        <end position="1198"/>
    </location>
</feature>
<feature type="compositionally biased region" description="Basic and acidic residues" evidence="2">
    <location>
        <begin position="401"/>
        <end position="413"/>
    </location>
</feature>
<dbReference type="InterPro" id="IPR024282">
    <property type="entry name" value="DUF3376"/>
</dbReference>
<feature type="transmembrane region" description="Helical" evidence="3">
    <location>
        <begin position="1017"/>
        <end position="1037"/>
    </location>
</feature>
<dbReference type="RefSeq" id="WP_074851359.1">
    <property type="nucleotide sequence ID" value="NZ_FNLM01000034.1"/>
</dbReference>
<dbReference type="Pfam" id="PF01734">
    <property type="entry name" value="Patatin"/>
    <property type="match status" value="1"/>
</dbReference>
<reference evidence="6 7" key="1">
    <citation type="submission" date="2016-10" db="EMBL/GenBank/DDBJ databases">
        <authorList>
            <person name="de Groot N.N."/>
        </authorList>
    </citation>
    <scope>NUCLEOTIDE SEQUENCE [LARGE SCALE GENOMIC DNA]</scope>
    <source>
        <strain evidence="6 7">DSM 44215</strain>
    </source>
</reference>
<feature type="transmembrane region" description="Helical" evidence="3">
    <location>
        <begin position="1246"/>
        <end position="1263"/>
    </location>
</feature>
<organism evidence="6 7">
    <name type="scientific">Gordonia westfalica</name>
    <dbReference type="NCBI Taxonomy" id="158898"/>
    <lineage>
        <taxon>Bacteria</taxon>
        <taxon>Bacillati</taxon>
        <taxon>Actinomycetota</taxon>
        <taxon>Actinomycetes</taxon>
        <taxon>Mycobacteriales</taxon>
        <taxon>Gordoniaceae</taxon>
        <taxon>Gordonia</taxon>
    </lineage>
</organism>
<accession>A0A1H2K4Y0</accession>
<dbReference type="GO" id="GO:0006629">
    <property type="term" value="P:lipid metabolic process"/>
    <property type="evidence" value="ECO:0007669"/>
    <property type="project" value="UniProtKB-KW"/>
</dbReference>
<feature type="region of interest" description="Disordered" evidence="2">
    <location>
        <begin position="391"/>
        <end position="430"/>
    </location>
</feature>
<dbReference type="EMBL" id="FNLM01000034">
    <property type="protein sequence ID" value="SDU63458.1"/>
    <property type="molecule type" value="Genomic_DNA"/>
</dbReference>
<evidence type="ECO:0000256" key="2">
    <source>
        <dbReference type="SAM" id="MobiDB-lite"/>
    </source>
</evidence>
<evidence type="ECO:0000256" key="3">
    <source>
        <dbReference type="SAM" id="Phobius"/>
    </source>
</evidence>
<evidence type="ECO:0000259" key="4">
    <source>
        <dbReference type="Pfam" id="PF01734"/>
    </source>
</evidence>
<name>A0A1H2K4Y0_9ACTN</name>
<evidence type="ECO:0000313" key="7">
    <source>
        <dbReference type="Proteomes" id="UP000183180"/>
    </source>
</evidence>
<feature type="domain" description="DUF3376" evidence="5">
    <location>
        <begin position="844"/>
        <end position="887"/>
    </location>
</feature>
<dbReference type="Gene3D" id="3.40.1090.10">
    <property type="entry name" value="Cytosolic phospholipase A2 catalytic domain"/>
    <property type="match status" value="1"/>
</dbReference>
<dbReference type="InterPro" id="IPR016035">
    <property type="entry name" value="Acyl_Trfase/lysoPLipase"/>
</dbReference>
<proteinExistence type="predicted"/>
<keyword evidence="3" id="KW-1133">Transmembrane helix</keyword>
<dbReference type="InterPro" id="IPR002641">
    <property type="entry name" value="PNPLA_dom"/>
</dbReference>
<gene>
    <name evidence="6" type="ORF">SAMN04488548_1342831</name>
</gene>
<evidence type="ECO:0000259" key="5">
    <source>
        <dbReference type="Pfam" id="PF11856"/>
    </source>
</evidence>
<feature type="transmembrane region" description="Helical" evidence="3">
    <location>
        <begin position="958"/>
        <end position="978"/>
    </location>
</feature>
<evidence type="ECO:0000313" key="6">
    <source>
        <dbReference type="EMBL" id="SDU63458.1"/>
    </source>
</evidence>
<dbReference type="Proteomes" id="UP000183180">
    <property type="component" value="Unassembled WGS sequence"/>
</dbReference>